<dbReference type="AlphaFoldDB" id="A0A3M7RSN8"/>
<evidence type="ECO:0000313" key="2">
    <source>
        <dbReference type="Proteomes" id="UP000276133"/>
    </source>
</evidence>
<protein>
    <submittedName>
        <fullName evidence="1">Uncharacterized protein</fullName>
    </submittedName>
</protein>
<evidence type="ECO:0000313" key="1">
    <source>
        <dbReference type="EMBL" id="RNA26586.1"/>
    </source>
</evidence>
<dbReference type="Proteomes" id="UP000276133">
    <property type="component" value="Unassembled WGS sequence"/>
</dbReference>
<sequence>MAYAHDGLVTDNKSKISSVRQCVFSSSHRANIVISRGLSFLIDLTSCSFDFDPNPLTKFLSVLIVSSGPPRSFDLAVEFKSIFLLPIQSATQVVRMILIFYVSKKITEIFFIIDKKNVREILHKINESPLGVSQDNNKQKFLKQNLSTLLINQEHQFTFSQKNKFNLLNKLLALELLYCLLTRLKAA</sequence>
<comment type="caution">
    <text evidence="1">The sequence shown here is derived from an EMBL/GenBank/DDBJ whole genome shotgun (WGS) entry which is preliminary data.</text>
</comment>
<organism evidence="1 2">
    <name type="scientific">Brachionus plicatilis</name>
    <name type="common">Marine rotifer</name>
    <name type="synonym">Brachionus muelleri</name>
    <dbReference type="NCBI Taxonomy" id="10195"/>
    <lineage>
        <taxon>Eukaryota</taxon>
        <taxon>Metazoa</taxon>
        <taxon>Spiralia</taxon>
        <taxon>Gnathifera</taxon>
        <taxon>Rotifera</taxon>
        <taxon>Eurotatoria</taxon>
        <taxon>Monogononta</taxon>
        <taxon>Pseudotrocha</taxon>
        <taxon>Ploima</taxon>
        <taxon>Brachionidae</taxon>
        <taxon>Brachionus</taxon>
    </lineage>
</organism>
<dbReference type="EMBL" id="REGN01002709">
    <property type="protein sequence ID" value="RNA26586.1"/>
    <property type="molecule type" value="Genomic_DNA"/>
</dbReference>
<accession>A0A3M7RSN8</accession>
<reference evidence="1 2" key="1">
    <citation type="journal article" date="2018" name="Sci. Rep.">
        <title>Genomic signatures of local adaptation to the degree of environmental predictability in rotifers.</title>
        <authorList>
            <person name="Franch-Gras L."/>
            <person name="Hahn C."/>
            <person name="Garcia-Roger E.M."/>
            <person name="Carmona M.J."/>
            <person name="Serra M."/>
            <person name="Gomez A."/>
        </authorList>
    </citation>
    <scope>NUCLEOTIDE SEQUENCE [LARGE SCALE GENOMIC DNA]</scope>
    <source>
        <strain evidence="1">HYR1</strain>
    </source>
</reference>
<keyword evidence="2" id="KW-1185">Reference proteome</keyword>
<gene>
    <name evidence="1" type="ORF">BpHYR1_018525</name>
</gene>
<proteinExistence type="predicted"/>
<name>A0A3M7RSN8_BRAPC</name>